<dbReference type="EMBL" id="LWDX02059844">
    <property type="protein sequence ID" value="OEL17485.1"/>
    <property type="molecule type" value="Genomic_DNA"/>
</dbReference>
<accession>A0A1E5UXH6</accession>
<sequence>LVRNDKGVVIVSGWRLLFYCSSADEAELLAYIKVLKEGYVKLEVNRINRDQNVIAHELAKHARVVNSSAVWIAGVSSFLEHLVQNDCNPG</sequence>
<evidence type="ECO:0008006" key="3">
    <source>
        <dbReference type="Google" id="ProtNLM"/>
    </source>
</evidence>
<organism evidence="1 2">
    <name type="scientific">Dichanthelium oligosanthes</name>
    <dbReference type="NCBI Taxonomy" id="888268"/>
    <lineage>
        <taxon>Eukaryota</taxon>
        <taxon>Viridiplantae</taxon>
        <taxon>Streptophyta</taxon>
        <taxon>Embryophyta</taxon>
        <taxon>Tracheophyta</taxon>
        <taxon>Spermatophyta</taxon>
        <taxon>Magnoliopsida</taxon>
        <taxon>Liliopsida</taxon>
        <taxon>Poales</taxon>
        <taxon>Poaceae</taxon>
        <taxon>PACMAD clade</taxon>
        <taxon>Panicoideae</taxon>
        <taxon>Panicodae</taxon>
        <taxon>Paniceae</taxon>
        <taxon>Dichantheliinae</taxon>
        <taxon>Dichanthelium</taxon>
    </lineage>
</organism>
<protein>
    <recommendedName>
        <fullName evidence="3">RNase H type-1 domain-containing protein</fullName>
    </recommendedName>
</protein>
<keyword evidence="2" id="KW-1185">Reference proteome</keyword>
<evidence type="ECO:0000313" key="1">
    <source>
        <dbReference type="EMBL" id="OEL17485.1"/>
    </source>
</evidence>
<comment type="caution">
    <text evidence="1">The sequence shown here is derived from an EMBL/GenBank/DDBJ whole genome shotgun (WGS) entry which is preliminary data.</text>
</comment>
<gene>
    <name evidence="1" type="ORF">BAE44_0021496</name>
</gene>
<evidence type="ECO:0000313" key="2">
    <source>
        <dbReference type="Proteomes" id="UP000095767"/>
    </source>
</evidence>
<dbReference type="Proteomes" id="UP000095767">
    <property type="component" value="Unassembled WGS sequence"/>
</dbReference>
<dbReference type="AlphaFoldDB" id="A0A1E5UXH6"/>
<name>A0A1E5UXH6_9POAL</name>
<feature type="non-terminal residue" evidence="1">
    <location>
        <position position="1"/>
    </location>
</feature>
<reference evidence="1 2" key="1">
    <citation type="submission" date="2016-09" db="EMBL/GenBank/DDBJ databases">
        <title>The draft genome of Dichanthelium oligosanthes: A C3 panicoid grass species.</title>
        <authorList>
            <person name="Studer A.J."/>
            <person name="Schnable J.C."/>
            <person name="Brutnell T.P."/>
        </authorList>
    </citation>
    <scope>NUCLEOTIDE SEQUENCE [LARGE SCALE GENOMIC DNA]</scope>
    <source>
        <strain evidence="2">cv. Kellogg 1175</strain>
        <tissue evidence="1">Leaf</tissue>
    </source>
</reference>
<proteinExistence type="predicted"/>